<gene>
    <name evidence="1" type="ORF">SAMN05421507_1011351</name>
</gene>
<name>A0A1H0GTQ6_9PSEU</name>
<protein>
    <submittedName>
        <fullName evidence="1">Uncharacterized protein</fullName>
    </submittedName>
</protein>
<dbReference type="RefSeq" id="WP_176959587.1">
    <property type="nucleotide sequence ID" value="NZ_FNIX01000001.1"/>
</dbReference>
<dbReference type="Proteomes" id="UP000199691">
    <property type="component" value="Unassembled WGS sequence"/>
</dbReference>
<organism evidence="1 2">
    <name type="scientific">Lentzea jiangxiensis</name>
    <dbReference type="NCBI Taxonomy" id="641025"/>
    <lineage>
        <taxon>Bacteria</taxon>
        <taxon>Bacillati</taxon>
        <taxon>Actinomycetota</taxon>
        <taxon>Actinomycetes</taxon>
        <taxon>Pseudonocardiales</taxon>
        <taxon>Pseudonocardiaceae</taxon>
        <taxon>Lentzea</taxon>
    </lineage>
</organism>
<keyword evidence="2" id="KW-1185">Reference proteome</keyword>
<accession>A0A1H0GTQ6</accession>
<evidence type="ECO:0000313" key="2">
    <source>
        <dbReference type="Proteomes" id="UP000199691"/>
    </source>
</evidence>
<evidence type="ECO:0000313" key="1">
    <source>
        <dbReference type="EMBL" id="SDO10239.1"/>
    </source>
</evidence>
<dbReference type="EMBL" id="FNIX01000001">
    <property type="protein sequence ID" value="SDO10239.1"/>
    <property type="molecule type" value="Genomic_DNA"/>
</dbReference>
<reference evidence="2" key="1">
    <citation type="submission" date="2016-10" db="EMBL/GenBank/DDBJ databases">
        <authorList>
            <person name="Varghese N."/>
            <person name="Submissions S."/>
        </authorList>
    </citation>
    <scope>NUCLEOTIDE SEQUENCE [LARGE SCALE GENOMIC DNA]</scope>
    <source>
        <strain evidence="2">CGMCC 4.6609</strain>
    </source>
</reference>
<sequence>MVPREEAVHRLGNAMRGLRSTTARPARVGHVVVHQPESPARLEELRQALPGVRVTT</sequence>
<dbReference type="AlphaFoldDB" id="A0A1H0GTQ6"/>
<proteinExistence type="predicted"/>